<dbReference type="AlphaFoldDB" id="A0A7J3XY51"/>
<evidence type="ECO:0000259" key="8">
    <source>
        <dbReference type="PROSITE" id="PS50928"/>
    </source>
</evidence>
<dbReference type="PANTHER" id="PTHR43163">
    <property type="entry name" value="DIPEPTIDE TRANSPORT SYSTEM PERMEASE PROTEIN DPPB-RELATED"/>
    <property type="match status" value="1"/>
</dbReference>
<dbReference type="GO" id="GO:0005886">
    <property type="term" value="C:plasma membrane"/>
    <property type="evidence" value="ECO:0007669"/>
    <property type="project" value="UniProtKB-SubCell"/>
</dbReference>
<dbReference type="SUPFAM" id="SSF161098">
    <property type="entry name" value="MetI-like"/>
    <property type="match status" value="1"/>
</dbReference>
<evidence type="ECO:0000256" key="4">
    <source>
        <dbReference type="ARBA" id="ARBA00022692"/>
    </source>
</evidence>
<keyword evidence="4 7" id="KW-0812">Transmembrane</keyword>
<comment type="subcellular location">
    <subcellularLocation>
        <location evidence="1 7">Cell membrane</location>
        <topology evidence="1 7">Multi-pass membrane protein</topology>
    </subcellularLocation>
</comment>
<feature type="transmembrane region" description="Helical" evidence="7">
    <location>
        <begin position="310"/>
        <end position="336"/>
    </location>
</feature>
<comment type="similarity">
    <text evidence="7">Belongs to the binding-protein-dependent transport system permease family.</text>
</comment>
<evidence type="ECO:0000256" key="1">
    <source>
        <dbReference type="ARBA" id="ARBA00004651"/>
    </source>
</evidence>
<dbReference type="GO" id="GO:0071916">
    <property type="term" value="F:dipeptide transmembrane transporter activity"/>
    <property type="evidence" value="ECO:0007669"/>
    <property type="project" value="TreeGrafter"/>
</dbReference>
<feature type="transmembrane region" description="Helical" evidence="7">
    <location>
        <begin position="67"/>
        <end position="87"/>
    </location>
</feature>
<keyword evidence="3" id="KW-1003">Cell membrane</keyword>
<keyword evidence="6 7" id="KW-0472">Membrane</keyword>
<dbReference type="PROSITE" id="PS50928">
    <property type="entry name" value="ABC_TM1"/>
    <property type="match status" value="1"/>
</dbReference>
<feature type="transmembrane region" description="Helical" evidence="7">
    <location>
        <begin position="12"/>
        <end position="32"/>
    </location>
</feature>
<dbReference type="EMBL" id="DRYK01000035">
    <property type="protein sequence ID" value="HHP67668.1"/>
    <property type="molecule type" value="Genomic_DNA"/>
</dbReference>
<dbReference type="Pfam" id="PF19300">
    <property type="entry name" value="BPD_transp_1_N"/>
    <property type="match status" value="1"/>
</dbReference>
<feature type="transmembrane region" description="Helical" evidence="7">
    <location>
        <begin position="271"/>
        <end position="290"/>
    </location>
</feature>
<gene>
    <name evidence="9" type="ORF">ENM60_02590</name>
</gene>
<keyword evidence="2 7" id="KW-0813">Transport</keyword>
<evidence type="ECO:0000256" key="3">
    <source>
        <dbReference type="ARBA" id="ARBA00022475"/>
    </source>
</evidence>
<feature type="transmembrane region" description="Helical" evidence="7">
    <location>
        <begin position="140"/>
        <end position="165"/>
    </location>
</feature>
<feature type="transmembrane region" description="Helical" evidence="7">
    <location>
        <begin position="107"/>
        <end position="128"/>
    </location>
</feature>
<dbReference type="PANTHER" id="PTHR43163:SF6">
    <property type="entry name" value="DIPEPTIDE TRANSPORT SYSTEM PERMEASE PROTEIN DPPB-RELATED"/>
    <property type="match status" value="1"/>
</dbReference>
<dbReference type="Gene3D" id="1.10.3720.10">
    <property type="entry name" value="MetI-like"/>
    <property type="match status" value="1"/>
</dbReference>
<accession>A0A7J3XY51</accession>
<dbReference type="InterPro" id="IPR045621">
    <property type="entry name" value="BPD_transp_1_N"/>
</dbReference>
<dbReference type="InterPro" id="IPR000515">
    <property type="entry name" value="MetI-like"/>
</dbReference>
<comment type="caution">
    <text evidence="9">The sequence shown here is derived from an EMBL/GenBank/DDBJ whole genome shotgun (WGS) entry which is preliminary data.</text>
</comment>
<dbReference type="Pfam" id="PF00528">
    <property type="entry name" value="BPD_transp_1"/>
    <property type="match status" value="1"/>
</dbReference>
<evidence type="ECO:0000256" key="7">
    <source>
        <dbReference type="RuleBase" id="RU363032"/>
    </source>
</evidence>
<proteinExistence type="inferred from homology"/>
<keyword evidence="5 7" id="KW-1133">Transmembrane helix</keyword>
<evidence type="ECO:0000256" key="2">
    <source>
        <dbReference type="ARBA" id="ARBA00022448"/>
    </source>
</evidence>
<feature type="domain" description="ABC transmembrane type-1" evidence="8">
    <location>
        <begin position="101"/>
        <end position="329"/>
    </location>
</feature>
<evidence type="ECO:0000256" key="6">
    <source>
        <dbReference type="ARBA" id="ARBA00023136"/>
    </source>
</evidence>
<evidence type="ECO:0000313" key="9">
    <source>
        <dbReference type="EMBL" id="HHP67668.1"/>
    </source>
</evidence>
<organism evidence="9">
    <name type="scientific">Thermogladius calderae</name>
    <dbReference type="NCBI Taxonomy" id="1200300"/>
    <lineage>
        <taxon>Archaea</taxon>
        <taxon>Thermoproteota</taxon>
        <taxon>Thermoprotei</taxon>
        <taxon>Desulfurococcales</taxon>
        <taxon>Desulfurococcaceae</taxon>
        <taxon>Thermogladius</taxon>
    </lineage>
</organism>
<evidence type="ECO:0000256" key="5">
    <source>
        <dbReference type="ARBA" id="ARBA00022989"/>
    </source>
</evidence>
<name>A0A7J3XY51_9CREN</name>
<reference evidence="9" key="1">
    <citation type="journal article" date="2020" name="mSystems">
        <title>Genome- and Community-Level Interaction Insights into Carbon Utilization and Element Cycling Functions of Hydrothermarchaeota in Hydrothermal Sediment.</title>
        <authorList>
            <person name="Zhou Z."/>
            <person name="Liu Y."/>
            <person name="Xu W."/>
            <person name="Pan J."/>
            <person name="Luo Z.H."/>
            <person name="Li M."/>
        </authorList>
    </citation>
    <scope>NUCLEOTIDE SEQUENCE [LARGE SCALE GENOMIC DNA]</scope>
    <source>
        <strain evidence="9">SpSt-110</strain>
    </source>
</reference>
<sequence length="342" mass="37454">MVASLNYLFKRVFYSILVVIGIIIVTYLLIILSPGDPAARWAGNPRGPGAEKAIELARIDLNLDKPLYLQIILFIYNVLTGNLGVSISTKTPVLTAIWTHMSSTLELLIFAYIIGIPIGVLLGVFSSLRRGSFKGDVLESIGFIVANTPSFWTGMALFLVFSEILGVSSYGRIDVRLATIMGFKPITGFYLIDTLIQGNIILFFDVLKRLIPPAIVVSLYPIGTGIRVVRVLMSEALSEDYVKQAIALGVSRRTVIWDYAFKGTIPGLTQVMGLSFVYSLVDAMIVEYVFGREGLGSLLVGAVVSNDFKLAVSTLIVISSFYIIANTITDIVQAWIDPRVKL</sequence>
<dbReference type="InterPro" id="IPR035906">
    <property type="entry name" value="MetI-like_sf"/>
</dbReference>
<dbReference type="CDD" id="cd06261">
    <property type="entry name" value="TM_PBP2"/>
    <property type="match status" value="1"/>
</dbReference>
<protein>
    <submittedName>
        <fullName evidence="9">ABC transporter permease</fullName>
    </submittedName>
</protein>